<feature type="modified residue" description="4-aspartylphosphate" evidence="2">
    <location>
        <position position="62"/>
    </location>
</feature>
<sequence>MKASTLPKYRCAIIDDDRMTVDILSNYISKIAKIETIYTFTEPLKALNQITKDDLIDFLFLDIRMDISGIDVARVLRDKVKYLIFVTSYKEYALDAFSVDCDKYIVKPVLFPEFLNAINEIIIKEKKLSRKPAK</sequence>
<dbReference type="SUPFAM" id="SSF52172">
    <property type="entry name" value="CheY-like"/>
    <property type="match status" value="1"/>
</dbReference>
<dbReference type="EMBL" id="QGNY01000008">
    <property type="protein sequence ID" value="PWS30165.1"/>
    <property type="molecule type" value="Genomic_DNA"/>
</dbReference>
<reference evidence="5" key="1">
    <citation type="submission" date="2018-05" db="EMBL/GenBank/DDBJ databases">
        <title>Pedobacter paludis sp. nov., isolated from wetland soil.</title>
        <authorList>
            <person name="Zhang Y."/>
        </authorList>
    </citation>
    <scope>NUCLEOTIDE SEQUENCE [LARGE SCALE GENOMIC DNA]</scope>
    <source>
        <strain evidence="5">R-8</strain>
    </source>
</reference>
<dbReference type="PANTHER" id="PTHR48111">
    <property type="entry name" value="REGULATOR OF RPOS"/>
    <property type="match status" value="1"/>
</dbReference>
<keyword evidence="1" id="KW-0238">DNA-binding</keyword>
<dbReference type="InterPro" id="IPR001789">
    <property type="entry name" value="Sig_transdc_resp-reg_receiver"/>
</dbReference>
<evidence type="ECO:0000313" key="4">
    <source>
        <dbReference type="EMBL" id="PWS30165.1"/>
    </source>
</evidence>
<name>A0A317EUM2_9SPHI</name>
<dbReference type="GO" id="GO:0032993">
    <property type="term" value="C:protein-DNA complex"/>
    <property type="evidence" value="ECO:0007669"/>
    <property type="project" value="TreeGrafter"/>
</dbReference>
<accession>A0A317EUM2</accession>
<dbReference type="GO" id="GO:0000976">
    <property type="term" value="F:transcription cis-regulatory region binding"/>
    <property type="evidence" value="ECO:0007669"/>
    <property type="project" value="TreeGrafter"/>
</dbReference>
<evidence type="ECO:0000256" key="2">
    <source>
        <dbReference type="PROSITE-ProRule" id="PRU00169"/>
    </source>
</evidence>
<keyword evidence="5" id="KW-1185">Reference proteome</keyword>
<dbReference type="RefSeq" id="WP_109932121.1">
    <property type="nucleotide sequence ID" value="NZ_QGNY01000008.1"/>
</dbReference>
<dbReference type="Gene3D" id="3.40.50.2300">
    <property type="match status" value="1"/>
</dbReference>
<dbReference type="InterPro" id="IPR039420">
    <property type="entry name" value="WalR-like"/>
</dbReference>
<keyword evidence="2" id="KW-0597">Phosphoprotein</keyword>
<dbReference type="InterPro" id="IPR011006">
    <property type="entry name" value="CheY-like_superfamily"/>
</dbReference>
<dbReference type="OrthoDB" id="9787344at2"/>
<evidence type="ECO:0000313" key="5">
    <source>
        <dbReference type="Proteomes" id="UP000245391"/>
    </source>
</evidence>
<proteinExistence type="predicted"/>
<dbReference type="Pfam" id="PF00072">
    <property type="entry name" value="Response_reg"/>
    <property type="match status" value="1"/>
</dbReference>
<dbReference type="GO" id="GO:0000156">
    <property type="term" value="F:phosphorelay response regulator activity"/>
    <property type="evidence" value="ECO:0007669"/>
    <property type="project" value="TreeGrafter"/>
</dbReference>
<feature type="domain" description="Response regulatory" evidence="3">
    <location>
        <begin position="10"/>
        <end position="122"/>
    </location>
</feature>
<evidence type="ECO:0000256" key="1">
    <source>
        <dbReference type="ARBA" id="ARBA00023125"/>
    </source>
</evidence>
<dbReference type="GO" id="GO:0006355">
    <property type="term" value="P:regulation of DNA-templated transcription"/>
    <property type="evidence" value="ECO:0007669"/>
    <property type="project" value="TreeGrafter"/>
</dbReference>
<dbReference type="SMART" id="SM00448">
    <property type="entry name" value="REC"/>
    <property type="match status" value="1"/>
</dbReference>
<dbReference type="Proteomes" id="UP000245391">
    <property type="component" value="Unassembled WGS sequence"/>
</dbReference>
<protein>
    <recommendedName>
        <fullName evidence="3">Response regulatory domain-containing protein</fullName>
    </recommendedName>
</protein>
<gene>
    <name evidence="4" type="ORF">DF947_19580</name>
</gene>
<dbReference type="PANTHER" id="PTHR48111:SF17">
    <property type="entry name" value="TRANSCRIPTIONAL REGULATORY PROTEIN YPDB"/>
    <property type="match status" value="1"/>
</dbReference>
<organism evidence="4 5">
    <name type="scientific">Pedobacter paludis</name>
    <dbReference type="NCBI Taxonomy" id="2203212"/>
    <lineage>
        <taxon>Bacteria</taxon>
        <taxon>Pseudomonadati</taxon>
        <taxon>Bacteroidota</taxon>
        <taxon>Sphingobacteriia</taxon>
        <taxon>Sphingobacteriales</taxon>
        <taxon>Sphingobacteriaceae</taxon>
        <taxon>Pedobacter</taxon>
    </lineage>
</organism>
<dbReference type="GO" id="GO:0005829">
    <property type="term" value="C:cytosol"/>
    <property type="evidence" value="ECO:0007669"/>
    <property type="project" value="TreeGrafter"/>
</dbReference>
<dbReference type="AlphaFoldDB" id="A0A317EUM2"/>
<evidence type="ECO:0000259" key="3">
    <source>
        <dbReference type="PROSITE" id="PS50110"/>
    </source>
</evidence>
<comment type="caution">
    <text evidence="4">The sequence shown here is derived from an EMBL/GenBank/DDBJ whole genome shotgun (WGS) entry which is preliminary data.</text>
</comment>
<dbReference type="PROSITE" id="PS50110">
    <property type="entry name" value="RESPONSE_REGULATORY"/>
    <property type="match status" value="1"/>
</dbReference>